<dbReference type="GO" id="GO:0005524">
    <property type="term" value="F:ATP binding"/>
    <property type="evidence" value="ECO:0007669"/>
    <property type="project" value="InterPro"/>
</dbReference>
<name>A0A392RL75_9FABA</name>
<reference evidence="2 3" key="1">
    <citation type="journal article" date="2018" name="Front. Plant Sci.">
        <title>Red Clover (Trifolium pratense) and Zigzag Clover (T. medium) - A Picture of Genomic Similarities and Differences.</title>
        <authorList>
            <person name="Dluhosova J."/>
            <person name="Istvanek J."/>
            <person name="Nedelnik J."/>
            <person name="Repkova J."/>
        </authorList>
    </citation>
    <scope>NUCLEOTIDE SEQUENCE [LARGE SCALE GENOMIC DNA]</scope>
    <source>
        <strain evidence="3">cv. 10/8</strain>
        <tissue evidence="2">Leaf</tissue>
    </source>
</reference>
<dbReference type="AlphaFoldDB" id="A0A392RL75"/>
<dbReference type="InterPro" id="IPR000719">
    <property type="entry name" value="Prot_kinase_dom"/>
</dbReference>
<accession>A0A392RL75</accession>
<evidence type="ECO:0000313" key="2">
    <source>
        <dbReference type="EMBL" id="MCI36286.1"/>
    </source>
</evidence>
<dbReference type="SUPFAM" id="SSF56112">
    <property type="entry name" value="Protein kinase-like (PK-like)"/>
    <property type="match status" value="1"/>
</dbReference>
<evidence type="ECO:0000259" key="1">
    <source>
        <dbReference type="PROSITE" id="PS50011"/>
    </source>
</evidence>
<dbReference type="Proteomes" id="UP000265520">
    <property type="component" value="Unassembled WGS sequence"/>
</dbReference>
<dbReference type="InterPro" id="IPR011009">
    <property type="entry name" value="Kinase-like_dom_sf"/>
</dbReference>
<dbReference type="EMBL" id="LXQA010232368">
    <property type="protein sequence ID" value="MCI36286.1"/>
    <property type="molecule type" value="Genomic_DNA"/>
</dbReference>
<dbReference type="Gene3D" id="1.10.510.10">
    <property type="entry name" value="Transferase(Phosphotransferase) domain 1"/>
    <property type="match status" value="1"/>
</dbReference>
<proteinExistence type="predicted"/>
<keyword evidence="3" id="KW-1185">Reference proteome</keyword>
<feature type="domain" description="Protein kinase" evidence="1">
    <location>
        <begin position="1"/>
        <end position="88"/>
    </location>
</feature>
<evidence type="ECO:0000313" key="3">
    <source>
        <dbReference type="Proteomes" id="UP000265520"/>
    </source>
</evidence>
<protein>
    <recommendedName>
        <fullName evidence="1">Protein kinase domain-containing protein</fullName>
    </recommendedName>
</protein>
<organism evidence="2 3">
    <name type="scientific">Trifolium medium</name>
    <dbReference type="NCBI Taxonomy" id="97028"/>
    <lineage>
        <taxon>Eukaryota</taxon>
        <taxon>Viridiplantae</taxon>
        <taxon>Streptophyta</taxon>
        <taxon>Embryophyta</taxon>
        <taxon>Tracheophyta</taxon>
        <taxon>Spermatophyta</taxon>
        <taxon>Magnoliopsida</taxon>
        <taxon>eudicotyledons</taxon>
        <taxon>Gunneridae</taxon>
        <taxon>Pentapetalae</taxon>
        <taxon>rosids</taxon>
        <taxon>fabids</taxon>
        <taxon>Fabales</taxon>
        <taxon>Fabaceae</taxon>
        <taxon>Papilionoideae</taxon>
        <taxon>50 kb inversion clade</taxon>
        <taxon>NPAAA clade</taxon>
        <taxon>Hologalegina</taxon>
        <taxon>IRL clade</taxon>
        <taxon>Trifolieae</taxon>
        <taxon>Trifolium</taxon>
    </lineage>
</organism>
<sequence length="88" mass="9953">MSLLGKYDLLKDTGEPCRPSKYLFQIIEDIVAGFAFLKNKNVTHGNMRPDDILIFEEKFSDSRLNRLRAKLLLTTAARVGNARLAIKA</sequence>
<dbReference type="PROSITE" id="PS50011">
    <property type="entry name" value="PROTEIN_KINASE_DOM"/>
    <property type="match status" value="1"/>
</dbReference>
<comment type="caution">
    <text evidence="2">The sequence shown here is derived from an EMBL/GenBank/DDBJ whole genome shotgun (WGS) entry which is preliminary data.</text>
</comment>
<dbReference type="GO" id="GO:0004672">
    <property type="term" value="F:protein kinase activity"/>
    <property type="evidence" value="ECO:0007669"/>
    <property type="project" value="InterPro"/>
</dbReference>